<dbReference type="AlphaFoldDB" id="A0A2I9D8Z1"/>
<evidence type="ECO:0000256" key="1">
    <source>
        <dbReference type="SAM" id="Coils"/>
    </source>
</evidence>
<organism evidence="2 3">
    <name type="scientific">Deinococcus aerius</name>
    <dbReference type="NCBI Taxonomy" id="200253"/>
    <lineage>
        <taxon>Bacteria</taxon>
        <taxon>Thermotogati</taxon>
        <taxon>Deinococcota</taxon>
        <taxon>Deinococci</taxon>
        <taxon>Deinococcales</taxon>
        <taxon>Deinococcaceae</taxon>
        <taxon>Deinococcus</taxon>
    </lineage>
</organism>
<dbReference type="OrthoDB" id="9795056at2"/>
<dbReference type="PANTHER" id="PTHR30565:SF9">
    <property type="entry name" value="PROTEIN YCIF"/>
    <property type="match status" value="1"/>
</dbReference>
<feature type="coiled-coil region" evidence="1">
    <location>
        <begin position="45"/>
        <end position="72"/>
    </location>
</feature>
<name>A0A2I9D8Z1_9DEIO</name>
<sequence>MNMAMQMQDLQDLYVHKLQDIYSAEQQGLQAMQQSVGMIQTPELRQGMQMHIQQTEGQIQRLEQIFQRLGQQPGGEECEGMKGLVQEAQKLMQENASPEVLEAGLIAAQQAMEHYEIAGYGTARTYAQLLGDQDAVQLLEQTLNEEKQADEQLTQVAQQINVEAMNA</sequence>
<dbReference type="SUPFAM" id="SSF47240">
    <property type="entry name" value="Ferritin-like"/>
    <property type="match status" value="1"/>
</dbReference>
<comment type="caution">
    <text evidence="2">The sequence shown here is derived from an EMBL/GenBank/DDBJ whole genome shotgun (WGS) entry which is preliminary data.</text>
</comment>
<dbReference type="Gene3D" id="1.20.1260.10">
    <property type="match status" value="1"/>
</dbReference>
<gene>
    <name evidence="2" type="ORF">DAERI_130156</name>
</gene>
<dbReference type="InterPro" id="IPR012347">
    <property type="entry name" value="Ferritin-like"/>
</dbReference>
<reference evidence="3" key="1">
    <citation type="submission" date="2018-01" db="EMBL/GenBank/DDBJ databases">
        <title>Draft Genome Sequence of the Radioresistant Bacterium Deinococcus aerius TR0125, Isolated from the Higher Atmosphere above Japan.</title>
        <authorList>
            <person name="Satoh K."/>
            <person name="Arai H."/>
            <person name="Sanzen T."/>
            <person name="Kawaguchi Y."/>
            <person name="Hayashi H."/>
            <person name="Yokobori S."/>
            <person name="Yamagishi A."/>
            <person name="Oono Y."/>
            <person name="Narumi I."/>
        </authorList>
    </citation>
    <scope>NUCLEOTIDE SEQUENCE [LARGE SCALE GENOMIC DNA]</scope>
    <source>
        <strain evidence="3">TR0125</strain>
    </source>
</reference>
<dbReference type="CDD" id="cd07909">
    <property type="entry name" value="YciF"/>
    <property type="match status" value="1"/>
</dbReference>
<proteinExistence type="predicted"/>
<keyword evidence="1" id="KW-0175">Coiled coil</keyword>
<dbReference type="InterPro" id="IPR009078">
    <property type="entry name" value="Ferritin-like_SF"/>
</dbReference>
<evidence type="ECO:0000313" key="2">
    <source>
        <dbReference type="EMBL" id="GBF07326.1"/>
    </source>
</evidence>
<dbReference type="Proteomes" id="UP000236569">
    <property type="component" value="Unassembled WGS sequence"/>
</dbReference>
<protein>
    <submittedName>
        <fullName evidence="2">Uncharacterized protein</fullName>
    </submittedName>
</protein>
<dbReference type="Pfam" id="PF05974">
    <property type="entry name" value="DUF892"/>
    <property type="match status" value="1"/>
</dbReference>
<keyword evidence="3" id="KW-1185">Reference proteome</keyword>
<dbReference type="EMBL" id="BFAG01000013">
    <property type="protein sequence ID" value="GBF07326.1"/>
    <property type="molecule type" value="Genomic_DNA"/>
</dbReference>
<dbReference type="InterPro" id="IPR010287">
    <property type="entry name" value="DUF892_YciF-like"/>
</dbReference>
<evidence type="ECO:0000313" key="3">
    <source>
        <dbReference type="Proteomes" id="UP000236569"/>
    </source>
</evidence>
<dbReference type="InterPro" id="IPR047114">
    <property type="entry name" value="YciF"/>
</dbReference>
<dbReference type="PANTHER" id="PTHR30565">
    <property type="entry name" value="PROTEIN YCIF"/>
    <property type="match status" value="1"/>
</dbReference>
<accession>A0A2I9D8Z1</accession>